<comment type="caution">
    <text evidence="2">The sequence shown here is derived from an EMBL/GenBank/DDBJ whole genome shotgun (WGS) entry which is preliminary data.</text>
</comment>
<accession>A0ABP0QDX1</accession>
<dbReference type="EMBL" id="CAXAMN010024373">
    <property type="protein sequence ID" value="CAK9086164.1"/>
    <property type="molecule type" value="Genomic_DNA"/>
</dbReference>
<feature type="region of interest" description="Disordered" evidence="1">
    <location>
        <begin position="238"/>
        <end position="275"/>
    </location>
</feature>
<feature type="compositionally biased region" description="Polar residues" evidence="1">
    <location>
        <begin position="253"/>
        <end position="263"/>
    </location>
</feature>
<protein>
    <submittedName>
        <fullName evidence="2">Uncharacterized protein</fullName>
    </submittedName>
</protein>
<organism evidence="2 3">
    <name type="scientific">Durusdinium trenchii</name>
    <dbReference type="NCBI Taxonomy" id="1381693"/>
    <lineage>
        <taxon>Eukaryota</taxon>
        <taxon>Sar</taxon>
        <taxon>Alveolata</taxon>
        <taxon>Dinophyceae</taxon>
        <taxon>Suessiales</taxon>
        <taxon>Symbiodiniaceae</taxon>
        <taxon>Durusdinium</taxon>
    </lineage>
</organism>
<evidence type="ECO:0000313" key="2">
    <source>
        <dbReference type="EMBL" id="CAK9086164.1"/>
    </source>
</evidence>
<gene>
    <name evidence="2" type="ORF">CCMP2556_LOCUS41779</name>
</gene>
<sequence length="275" mass="29228">MAMQRRRRGRATAPSSAQALLGIAAAALLLVAVASDAFVTAAQPSLTQNAGPVSRVLNRTTRAPAQEQTINFLRAAAATTLMCLAAKSFRRPKASSMRVQAVMSKSSGSSEMVHKTCKVEEVMLIDLADACRSCSEEVLQRTPARIAVNEATADTAVPSASAPVATRAKHQKARMVGQSRHCTHRFARAARAATGASTAKKARRTIGKSLNARVEPVPVAQSSFDPSTVRNSVQIGLRISSTLRSEKGRESKSPSSLEGSDMSTGLRIQANEFRE</sequence>
<proteinExistence type="predicted"/>
<evidence type="ECO:0000313" key="3">
    <source>
        <dbReference type="Proteomes" id="UP001642484"/>
    </source>
</evidence>
<dbReference type="Proteomes" id="UP001642484">
    <property type="component" value="Unassembled WGS sequence"/>
</dbReference>
<keyword evidence="3" id="KW-1185">Reference proteome</keyword>
<reference evidence="2 3" key="1">
    <citation type="submission" date="2024-02" db="EMBL/GenBank/DDBJ databases">
        <authorList>
            <person name="Chen Y."/>
            <person name="Shah S."/>
            <person name="Dougan E. K."/>
            <person name="Thang M."/>
            <person name="Chan C."/>
        </authorList>
    </citation>
    <scope>NUCLEOTIDE SEQUENCE [LARGE SCALE GENOMIC DNA]</scope>
</reference>
<evidence type="ECO:0000256" key="1">
    <source>
        <dbReference type="SAM" id="MobiDB-lite"/>
    </source>
</evidence>
<name>A0ABP0QDX1_9DINO</name>